<dbReference type="Proteomes" id="UP001056120">
    <property type="component" value="Linkage Group LG23"/>
</dbReference>
<reference evidence="1 2" key="2">
    <citation type="journal article" date="2022" name="Mol. Ecol. Resour.">
        <title>The genomes of chicory, endive, great burdock and yacon provide insights into Asteraceae paleo-polyploidization history and plant inulin production.</title>
        <authorList>
            <person name="Fan W."/>
            <person name="Wang S."/>
            <person name="Wang H."/>
            <person name="Wang A."/>
            <person name="Jiang F."/>
            <person name="Liu H."/>
            <person name="Zhao H."/>
            <person name="Xu D."/>
            <person name="Zhang Y."/>
        </authorList>
    </citation>
    <scope>NUCLEOTIDE SEQUENCE [LARGE SCALE GENOMIC DNA]</scope>
    <source>
        <strain evidence="2">cv. Yunnan</strain>
        <tissue evidence="1">Leaves</tissue>
    </source>
</reference>
<evidence type="ECO:0000313" key="2">
    <source>
        <dbReference type="Proteomes" id="UP001056120"/>
    </source>
</evidence>
<proteinExistence type="predicted"/>
<sequence>MSRHKVFAATEVDSEENENALHIAAKLAPPHRLNAVTGAALQMQRELQWFQGKVTWIAAPLVVGTSIPVCLFGLLQFPLLVELVNSTYGRSIFHQQNARRIH</sequence>
<reference evidence="2" key="1">
    <citation type="journal article" date="2022" name="Mol. Ecol. Resour.">
        <title>The genomes of chicory, endive, great burdock and yacon provide insights into Asteraceae palaeo-polyploidization history and plant inulin production.</title>
        <authorList>
            <person name="Fan W."/>
            <person name="Wang S."/>
            <person name="Wang H."/>
            <person name="Wang A."/>
            <person name="Jiang F."/>
            <person name="Liu H."/>
            <person name="Zhao H."/>
            <person name="Xu D."/>
            <person name="Zhang Y."/>
        </authorList>
    </citation>
    <scope>NUCLEOTIDE SEQUENCE [LARGE SCALE GENOMIC DNA]</scope>
    <source>
        <strain evidence="2">cv. Yunnan</strain>
    </source>
</reference>
<organism evidence="1 2">
    <name type="scientific">Smallanthus sonchifolius</name>
    <dbReference type="NCBI Taxonomy" id="185202"/>
    <lineage>
        <taxon>Eukaryota</taxon>
        <taxon>Viridiplantae</taxon>
        <taxon>Streptophyta</taxon>
        <taxon>Embryophyta</taxon>
        <taxon>Tracheophyta</taxon>
        <taxon>Spermatophyta</taxon>
        <taxon>Magnoliopsida</taxon>
        <taxon>eudicotyledons</taxon>
        <taxon>Gunneridae</taxon>
        <taxon>Pentapetalae</taxon>
        <taxon>asterids</taxon>
        <taxon>campanulids</taxon>
        <taxon>Asterales</taxon>
        <taxon>Asteraceae</taxon>
        <taxon>Asteroideae</taxon>
        <taxon>Heliantheae alliance</taxon>
        <taxon>Millerieae</taxon>
        <taxon>Smallanthus</taxon>
    </lineage>
</organism>
<protein>
    <submittedName>
        <fullName evidence="1">Uncharacterized protein</fullName>
    </submittedName>
</protein>
<comment type="caution">
    <text evidence="1">The sequence shown here is derived from an EMBL/GenBank/DDBJ whole genome shotgun (WGS) entry which is preliminary data.</text>
</comment>
<keyword evidence="2" id="KW-1185">Reference proteome</keyword>
<gene>
    <name evidence="1" type="ORF">L1987_67315</name>
</gene>
<dbReference type="EMBL" id="CM042040">
    <property type="protein sequence ID" value="KAI3716438.1"/>
    <property type="molecule type" value="Genomic_DNA"/>
</dbReference>
<name>A0ACB9B3B3_9ASTR</name>
<evidence type="ECO:0000313" key="1">
    <source>
        <dbReference type="EMBL" id="KAI3716438.1"/>
    </source>
</evidence>
<accession>A0ACB9B3B3</accession>